<dbReference type="Pfam" id="PF07653">
    <property type="entry name" value="SH3_2"/>
    <property type="match status" value="1"/>
</dbReference>
<reference evidence="13" key="1">
    <citation type="submission" date="2025-08" db="UniProtKB">
        <authorList>
            <consortium name="RefSeq"/>
        </authorList>
    </citation>
    <scope>IDENTIFICATION</scope>
    <source>
        <strain evidence="13">J_2021</strain>
        <tissue evidence="13">Erythrocytes</tissue>
    </source>
</reference>
<evidence type="ECO:0000256" key="5">
    <source>
        <dbReference type="ARBA" id="ARBA00022737"/>
    </source>
</evidence>
<feature type="compositionally biased region" description="Basic and acidic residues" evidence="9">
    <location>
        <begin position="1091"/>
        <end position="1100"/>
    </location>
</feature>
<feature type="region of interest" description="Disordered" evidence="9">
    <location>
        <begin position="865"/>
        <end position="1000"/>
    </location>
</feature>
<dbReference type="InterPro" id="IPR035498">
    <property type="entry name" value="Caskin1/2_SAM_2"/>
</dbReference>
<feature type="repeat" description="ANK" evidence="7">
    <location>
        <begin position="188"/>
        <end position="220"/>
    </location>
</feature>
<keyword evidence="6 7" id="KW-0040">ANK repeat</keyword>
<dbReference type="FunFam" id="1.10.150.50:FF:000028">
    <property type="entry name" value="caskin-2 isoform X2"/>
    <property type="match status" value="1"/>
</dbReference>
<feature type="compositionally biased region" description="Acidic residues" evidence="9">
    <location>
        <begin position="874"/>
        <end position="883"/>
    </location>
</feature>
<dbReference type="Proteomes" id="UP000186698">
    <property type="component" value="Chromosome 9_10L"/>
</dbReference>
<feature type="repeat" description="ANK" evidence="7">
    <location>
        <begin position="48"/>
        <end position="80"/>
    </location>
</feature>
<dbReference type="CDD" id="cd12062">
    <property type="entry name" value="SH3_Caskin1"/>
    <property type="match status" value="1"/>
</dbReference>
<dbReference type="Pfam" id="PF16600">
    <property type="entry name" value="Caskin1-CID"/>
    <property type="match status" value="1"/>
</dbReference>
<dbReference type="FunFam" id="2.30.30.40:FF:000062">
    <property type="entry name" value="caskin-2 isoform X1"/>
    <property type="match status" value="1"/>
</dbReference>
<evidence type="ECO:0000256" key="8">
    <source>
        <dbReference type="PROSITE-ProRule" id="PRU00192"/>
    </source>
</evidence>
<dbReference type="CTD" id="108701648"/>
<feature type="region of interest" description="Disordered" evidence="9">
    <location>
        <begin position="1018"/>
        <end position="1038"/>
    </location>
</feature>
<keyword evidence="4" id="KW-0597">Phosphoprotein</keyword>
<feature type="compositionally biased region" description="Low complexity" evidence="9">
    <location>
        <begin position="1324"/>
        <end position="1335"/>
    </location>
</feature>
<evidence type="ECO:0000256" key="6">
    <source>
        <dbReference type="ARBA" id="ARBA00023043"/>
    </source>
</evidence>
<dbReference type="SMART" id="SM00326">
    <property type="entry name" value="SH3"/>
    <property type="match status" value="1"/>
</dbReference>
<feature type="repeat" description="ANK" evidence="7">
    <location>
        <begin position="114"/>
        <end position="146"/>
    </location>
</feature>
<evidence type="ECO:0000256" key="7">
    <source>
        <dbReference type="PROSITE-ProRule" id="PRU00023"/>
    </source>
</evidence>
<feature type="domain" description="SAM" evidence="11">
    <location>
        <begin position="473"/>
        <end position="536"/>
    </location>
</feature>
<feature type="region of interest" description="Disordered" evidence="9">
    <location>
        <begin position="430"/>
        <end position="471"/>
    </location>
</feature>
<dbReference type="PROSITE" id="PS50297">
    <property type="entry name" value="ANK_REP_REGION"/>
    <property type="match status" value="6"/>
</dbReference>
<dbReference type="PROSITE" id="PS50088">
    <property type="entry name" value="ANK_REPEAT"/>
    <property type="match status" value="6"/>
</dbReference>
<feature type="domain" description="SH3" evidence="10">
    <location>
        <begin position="281"/>
        <end position="347"/>
    </location>
</feature>
<proteinExistence type="predicted"/>
<dbReference type="Gene3D" id="2.30.30.40">
    <property type="entry name" value="SH3 Domains"/>
    <property type="match status" value="1"/>
</dbReference>
<feature type="compositionally biased region" description="Polar residues" evidence="9">
    <location>
        <begin position="1137"/>
        <end position="1155"/>
    </location>
</feature>
<dbReference type="PRINTS" id="PR01415">
    <property type="entry name" value="ANKYRIN"/>
</dbReference>
<feature type="compositionally biased region" description="Basic residues" evidence="9">
    <location>
        <begin position="1156"/>
        <end position="1166"/>
    </location>
</feature>
<feature type="compositionally biased region" description="Low complexity" evidence="9">
    <location>
        <begin position="399"/>
        <end position="408"/>
    </location>
</feature>
<feature type="compositionally biased region" description="Low complexity" evidence="9">
    <location>
        <begin position="347"/>
        <end position="365"/>
    </location>
</feature>
<dbReference type="GO" id="GO:0005737">
    <property type="term" value="C:cytoplasm"/>
    <property type="evidence" value="ECO:0007669"/>
    <property type="project" value="UniProtKB-SubCell"/>
</dbReference>
<gene>
    <name evidence="13" type="primary">caskin1.L</name>
</gene>
<dbReference type="SUPFAM" id="SSF47769">
    <property type="entry name" value="SAM/Pointed domain"/>
    <property type="match status" value="2"/>
</dbReference>
<accession>A0A8J1LX37</accession>
<dbReference type="InterPro" id="IPR013761">
    <property type="entry name" value="SAM/pointed_sf"/>
</dbReference>
<dbReference type="Pfam" id="PF00536">
    <property type="entry name" value="SAM_1"/>
    <property type="match status" value="2"/>
</dbReference>
<evidence type="ECO:0000259" key="11">
    <source>
        <dbReference type="PROSITE" id="PS50105"/>
    </source>
</evidence>
<dbReference type="Pfam" id="PF16907">
    <property type="entry name" value="Caskin-Pro-rich"/>
    <property type="match status" value="1"/>
</dbReference>
<dbReference type="CDD" id="cd09498">
    <property type="entry name" value="SAM_caskin1_2_repeat2"/>
    <property type="match status" value="1"/>
</dbReference>
<organism evidence="12 13">
    <name type="scientific">Xenopus laevis</name>
    <name type="common">African clawed frog</name>
    <dbReference type="NCBI Taxonomy" id="8355"/>
    <lineage>
        <taxon>Eukaryota</taxon>
        <taxon>Metazoa</taxon>
        <taxon>Chordata</taxon>
        <taxon>Craniata</taxon>
        <taxon>Vertebrata</taxon>
        <taxon>Euteleostomi</taxon>
        <taxon>Amphibia</taxon>
        <taxon>Batrachia</taxon>
        <taxon>Anura</taxon>
        <taxon>Pipoidea</taxon>
        <taxon>Pipidae</taxon>
        <taxon>Xenopodinae</taxon>
        <taxon>Xenopus</taxon>
        <taxon>Xenopus</taxon>
    </lineage>
</organism>
<feature type="region of interest" description="Disordered" evidence="9">
    <location>
        <begin position="1084"/>
        <end position="1378"/>
    </location>
</feature>
<feature type="region of interest" description="Disordered" evidence="9">
    <location>
        <begin position="622"/>
        <end position="644"/>
    </location>
</feature>
<dbReference type="Gene3D" id="1.10.150.50">
    <property type="entry name" value="Transcription Factor, Ets-1"/>
    <property type="match status" value="2"/>
</dbReference>
<feature type="repeat" description="ANK" evidence="7">
    <location>
        <begin position="81"/>
        <end position="113"/>
    </location>
</feature>
<dbReference type="SMART" id="SM00454">
    <property type="entry name" value="SAM"/>
    <property type="match status" value="2"/>
</dbReference>
<dbReference type="FunFam" id="1.10.150.50:FF:000032">
    <property type="entry name" value="caskin-1 isoform X1"/>
    <property type="match status" value="1"/>
</dbReference>
<protein>
    <submittedName>
        <fullName evidence="13">Caskin-1-like isoform X3</fullName>
    </submittedName>
</protein>
<evidence type="ECO:0000313" key="13">
    <source>
        <dbReference type="RefSeq" id="XP_041433300.1"/>
    </source>
</evidence>
<evidence type="ECO:0000256" key="3">
    <source>
        <dbReference type="ARBA" id="ARBA00022490"/>
    </source>
</evidence>
<feature type="compositionally biased region" description="Polar residues" evidence="9">
    <location>
        <begin position="931"/>
        <end position="947"/>
    </location>
</feature>
<feature type="compositionally biased region" description="Low complexity" evidence="9">
    <location>
        <begin position="778"/>
        <end position="795"/>
    </location>
</feature>
<dbReference type="SUPFAM" id="SSF50044">
    <property type="entry name" value="SH3-domain"/>
    <property type="match status" value="1"/>
</dbReference>
<dbReference type="Pfam" id="PF13637">
    <property type="entry name" value="Ank_4"/>
    <property type="match status" value="1"/>
</dbReference>
<feature type="compositionally biased region" description="Polar residues" evidence="9">
    <location>
        <begin position="441"/>
        <end position="451"/>
    </location>
</feature>
<feature type="compositionally biased region" description="Pro residues" evidence="9">
    <location>
        <begin position="763"/>
        <end position="777"/>
    </location>
</feature>
<evidence type="ECO:0000313" key="12">
    <source>
        <dbReference type="Proteomes" id="UP000186698"/>
    </source>
</evidence>
<dbReference type="PANTHER" id="PTHR24174:SF11">
    <property type="entry name" value="CASKIN-1"/>
    <property type="match status" value="1"/>
</dbReference>
<dbReference type="PROSITE" id="PS50002">
    <property type="entry name" value="SH3"/>
    <property type="match status" value="1"/>
</dbReference>
<dbReference type="InterPro" id="IPR036770">
    <property type="entry name" value="Ankyrin_rpt-contain_sf"/>
</dbReference>
<feature type="region of interest" description="Disordered" evidence="9">
    <location>
        <begin position="347"/>
        <end position="408"/>
    </location>
</feature>
<feature type="compositionally biased region" description="Basic and acidic residues" evidence="9">
    <location>
        <begin position="459"/>
        <end position="471"/>
    </location>
</feature>
<dbReference type="InterPro" id="IPR001660">
    <property type="entry name" value="SAM"/>
</dbReference>
<feature type="compositionally biased region" description="Pro residues" evidence="9">
    <location>
        <begin position="1278"/>
        <end position="1295"/>
    </location>
</feature>
<feature type="domain" description="SAM" evidence="11">
    <location>
        <begin position="542"/>
        <end position="606"/>
    </location>
</feature>
<dbReference type="Gene3D" id="1.25.40.20">
    <property type="entry name" value="Ankyrin repeat-containing domain"/>
    <property type="match status" value="2"/>
</dbReference>
<evidence type="ECO:0000256" key="2">
    <source>
        <dbReference type="ARBA" id="ARBA00022443"/>
    </source>
</evidence>
<feature type="repeat" description="ANK" evidence="7">
    <location>
        <begin position="147"/>
        <end position="171"/>
    </location>
</feature>
<dbReference type="PANTHER" id="PTHR24174">
    <property type="entry name" value="ANKYRIN REPEAT AND STERILE ALPHA MOTIF DOMAIN-CONTAINING PROTEIN 1"/>
    <property type="match status" value="1"/>
</dbReference>
<dbReference type="InterPro" id="IPR033635">
    <property type="entry name" value="ANKS1/Caskin"/>
</dbReference>
<dbReference type="GeneID" id="108701648"/>
<evidence type="ECO:0000256" key="4">
    <source>
        <dbReference type="ARBA" id="ARBA00022553"/>
    </source>
</evidence>
<keyword evidence="5" id="KW-0677">Repeat</keyword>
<keyword evidence="12" id="KW-1185">Reference proteome</keyword>
<dbReference type="InterPro" id="IPR036028">
    <property type="entry name" value="SH3-like_dom_sf"/>
</dbReference>
<dbReference type="RefSeq" id="XP_041433300.1">
    <property type="nucleotide sequence ID" value="XM_041577366.1"/>
</dbReference>
<dbReference type="InterPro" id="IPR035495">
    <property type="entry name" value="Caskin1_SH3"/>
</dbReference>
<evidence type="ECO:0000259" key="10">
    <source>
        <dbReference type="PROSITE" id="PS50002"/>
    </source>
</evidence>
<feature type="region of interest" description="Disordered" evidence="9">
    <location>
        <begin position="683"/>
        <end position="848"/>
    </location>
</feature>
<feature type="compositionally biased region" description="Basic and acidic residues" evidence="9">
    <location>
        <begin position="737"/>
        <end position="750"/>
    </location>
</feature>
<dbReference type="FunFam" id="1.25.40.20:FF:000225">
    <property type="entry name" value="caskin-1 isoform X1"/>
    <property type="match status" value="1"/>
</dbReference>
<sequence length="1430" mass="153605">MGKDQELLQAVKSEDLGMVQKLLQRPKAGKAKLLGSAKRVNVNFQDTDGFSALHHAALSGNTELISLLLEAQAAVDIKDNKGMRPLHYAAWQGKKEPMKMLLKSGSAVNIPSDEGQIPLHQAAQHGHYDVSEMLLQHQSNPCIMDISGKTPLDLACEFGRVGVVQLLLNSNMCAALLEPKPGDSTDPNGTSPLHLAAKNGHIDIIRLLLQAGIDINRQTKSGTALHEAALCGKTEVVRLLLDSGINAHVRNTYSQSALDIVNQFTGTQASKEIKHMLREASAALQVRAMKDYCNNYDLTSLNIKTGDVITVLEQHPDGRWKGCIHDNRTGNDRVGYFPSTLVEAISRRTGSRGSESSPSHMSPGPTSIPPTEEIWVLRKPFAGGDRSSMGSTGSGRSSGSGQSAGSAHAIHAGAEGVKLLATVLSQKSLGQEPGDACETPAGSSRPQSVASSPYIEQGYSDHPKKMEPQTEGKSSEAVFQWLCKFQLQLYAPNFINSGYDIPTISRMTPEDLTAIGVTKPGHRKKIFSEINNLNIGEWLPEYKPANLSLWLTMIGLNQYYKVLIENGYENIDFITDITWEDLHEIGITKLGHQKKLMLAVKKLAEIQKSEYGKFDSGSIRRRVPQKSLDSASESPLPDSAECQSPKMKTFQNEDFELSDELQAAMTGDASEGSEKQINHVAHHRESPGYRGPSGARLHHEGSLSGRARHISSSQELLGDGSKAPSAVMSKSQEYLTEDVKKEEVVKETRPFKHGHSVKKASVPPVPGKPRQSFPPPGGHTYTPPHTPTKGTPSSPQAMGVPQATAKVKPTPQLLPPSDRPMSPRSLPQSPTHRGFAYVLPQPFEGEGTPTHLVQAVPVLPVSVPVLCLPPAGSEGEDEEEETGEGEHGRPKKRAHSLNRYAASDGEREELLVIDGGPYGTGQRRVGRSHSVRSQSGNDKNVNRSQSFAVRPRKKGPPPPPPKRSSSAISGTNLGDGLSADDAGGEGYHEQRRASDFGGVVDTESAGSVRSIAAMLELSSIGGGPRALSGQRPRGSEGICAHLLPHPGSPELQRLPGIVIGVKHREAIGLDGEVVNRRRTISGPVTGLVTAARRDRTEPPKSPDSPRSPSEGIPFAEERKQTVKYRARPARTEHTDSLDSGVSRQTDLSSVESSVTLKRRVRARHSQHSGDVKFLLTESDTVKRRPKPRDKESGLAGIEPLTVYQNGTGTLKRRPVSEMSAGGRQDSTEHIAQTIERTFKPPVSPKPTIIQTAGKSHPPCTPTAAKKIPGSVGELKKGTPPPVSPKPTPPPTAPKPVKPHAVIQSSSASSTPTPSPVKQPNNIKPSSTPPSLCSSPAKPLSPGHPLQVPIKPPRLSISSSSVEGGSSEAAQQKLEETSASLAAALQAVEEKIKQEDAQKASSLEEKSTVSILDDIGSMFDDLADQLDAMLE</sequence>
<dbReference type="SUPFAM" id="SSF48403">
    <property type="entry name" value="Ankyrin repeat"/>
    <property type="match status" value="1"/>
</dbReference>
<dbReference type="InterPro" id="IPR035497">
    <property type="entry name" value="Caskin1/2_SAM_1"/>
</dbReference>
<dbReference type="CDD" id="cd09497">
    <property type="entry name" value="SAM_caskin1_2_repeat1"/>
    <property type="match status" value="1"/>
</dbReference>
<dbReference type="SMART" id="SM00248">
    <property type="entry name" value="ANK"/>
    <property type="match status" value="6"/>
</dbReference>
<dbReference type="InterPro" id="IPR001452">
    <property type="entry name" value="SH3_domain"/>
</dbReference>
<dbReference type="InterPro" id="IPR032232">
    <property type="entry name" value="Caskin1-CID"/>
</dbReference>
<evidence type="ECO:0000256" key="1">
    <source>
        <dbReference type="ARBA" id="ARBA00004496"/>
    </source>
</evidence>
<dbReference type="Pfam" id="PF16632">
    <property type="entry name" value="Caskin-tail"/>
    <property type="match status" value="1"/>
</dbReference>
<feature type="compositionally biased region" description="Low complexity" evidence="9">
    <location>
        <begin position="1355"/>
        <end position="1367"/>
    </location>
</feature>
<feature type="repeat" description="ANK" evidence="7">
    <location>
        <begin position="220"/>
        <end position="252"/>
    </location>
</feature>
<dbReference type="FunFam" id="1.25.40.20:FF:000042">
    <property type="entry name" value="caskin-2 isoform X2"/>
    <property type="match status" value="1"/>
</dbReference>
<keyword evidence="2 8" id="KW-0728">SH3 domain</keyword>
<name>A0A8J1LX37_XENLA</name>
<keyword evidence="3" id="KW-0963">Cytoplasm</keyword>
<dbReference type="Pfam" id="PF12796">
    <property type="entry name" value="Ank_2"/>
    <property type="match status" value="2"/>
</dbReference>
<evidence type="ECO:0000256" key="9">
    <source>
        <dbReference type="SAM" id="MobiDB-lite"/>
    </source>
</evidence>
<dbReference type="InterPro" id="IPR002110">
    <property type="entry name" value="Ankyrin_rpt"/>
</dbReference>
<dbReference type="PROSITE" id="PS50105">
    <property type="entry name" value="SAM_DOMAIN"/>
    <property type="match status" value="2"/>
</dbReference>
<comment type="subcellular location">
    <subcellularLocation>
        <location evidence="1">Cytoplasm</location>
    </subcellularLocation>
</comment>
<dbReference type="InterPro" id="IPR032117">
    <property type="entry name" value="Caskin_C"/>
</dbReference>